<dbReference type="PROSITE" id="PS50800">
    <property type="entry name" value="SAP"/>
    <property type="match status" value="1"/>
</dbReference>
<name>A0ABP9Z3G1_9FUNG</name>
<dbReference type="InterPro" id="IPR034257">
    <property type="entry name" value="Acinus_RRM"/>
</dbReference>
<organism evidence="5 6">
    <name type="scientific">Mucor flavus</name>
    <dbReference type="NCBI Taxonomy" id="439312"/>
    <lineage>
        <taxon>Eukaryota</taxon>
        <taxon>Fungi</taxon>
        <taxon>Fungi incertae sedis</taxon>
        <taxon>Mucoromycota</taxon>
        <taxon>Mucoromycotina</taxon>
        <taxon>Mucoromycetes</taxon>
        <taxon>Mucorales</taxon>
        <taxon>Mucorineae</taxon>
        <taxon>Mucoraceae</taxon>
        <taxon>Mucor</taxon>
    </lineage>
</organism>
<dbReference type="InterPro" id="IPR036361">
    <property type="entry name" value="SAP_dom_sf"/>
</dbReference>
<evidence type="ECO:0000259" key="3">
    <source>
        <dbReference type="PROSITE" id="PS50102"/>
    </source>
</evidence>
<gene>
    <name evidence="5" type="ORF">MFLAVUS_007139</name>
</gene>
<dbReference type="InterPro" id="IPR003034">
    <property type="entry name" value="SAP_dom"/>
</dbReference>
<feature type="domain" description="SAP" evidence="4">
    <location>
        <begin position="6"/>
        <end position="40"/>
    </location>
</feature>
<evidence type="ECO:0008006" key="7">
    <source>
        <dbReference type="Google" id="ProtNLM"/>
    </source>
</evidence>
<feature type="region of interest" description="Disordered" evidence="2">
    <location>
        <begin position="68"/>
        <end position="188"/>
    </location>
</feature>
<dbReference type="Gene3D" id="1.10.720.30">
    <property type="entry name" value="SAP domain"/>
    <property type="match status" value="1"/>
</dbReference>
<dbReference type="InterPro" id="IPR012677">
    <property type="entry name" value="Nucleotide-bd_a/b_plait_sf"/>
</dbReference>
<dbReference type="Proteomes" id="UP001473302">
    <property type="component" value="Unassembled WGS sequence"/>
</dbReference>
<evidence type="ECO:0000256" key="1">
    <source>
        <dbReference type="PROSITE-ProRule" id="PRU00176"/>
    </source>
</evidence>
<comment type="caution">
    <text evidence="5">The sequence shown here is derived from an EMBL/GenBank/DDBJ whole genome shotgun (WGS) entry which is preliminary data.</text>
</comment>
<accession>A0ABP9Z3G1</accession>
<dbReference type="Pfam" id="PF00076">
    <property type="entry name" value="RRM_1"/>
    <property type="match status" value="1"/>
</dbReference>
<dbReference type="EMBL" id="BAABUK010000018">
    <property type="protein sequence ID" value="GAA5813655.1"/>
    <property type="molecule type" value="Genomic_DNA"/>
</dbReference>
<dbReference type="Pfam" id="PF02037">
    <property type="entry name" value="SAP"/>
    <property type="match status" value="1"/>
</dbReference>
<dbReference type="InterPro" id="IPR000504">
    <property type="entry name" value="RRM_dom"/>
</dbReference>
<dbReference type="InterPro" id="IPR032552">
    <property type="entry name" value="RSB_motif"/>
</dbReference>
<dbReference type="Pfam" id="PF16294">
    <property type="entry name" value="RSB_motif"/>
    <property type="match status" value="1"/>
</dbReference>
<keyword evidence="1" id="KW-0694">RNA-binding</keyword>
<dbReference type="CDD" id="cd12432">
    <property type="entry name" value="RRM_ACINU"/>
    <property type="match status" value="1"/>
</dbReference>
<reference evidence="5 6" key="1">
    <citation type="submission" date="2024-04" db="EMBL/GenBank/DDBJ databases">
        <title>genome sequences of Mucor flavus KT1a and Helicostylum pulchrum KT1b strains isolated from the surface of a dry-aged beef.</title>
        <authorList>
            <person name="Toyotome T."/>
            <person name="Hosono M."/>
            <person name="Torimaru M."/>
            <person name="Fukuda K."/>
            <person name="Mikami N."/>
        </authorList>
    </citation>
    <scope>NUCLEOTIDE SEQUENCE [LARGE SCALE GENOMIC DNA]</scope>
    <source>
        <strain evidence="5 6">KT1a</strain>
    </source>
</reference>
<evidence type="ECO:0000256" key="2">
    <source>
        <dbReference type="SAM" id="MobiDB-lite"/>
    </source>
</evidence>
<feature type="domain" description="RRM" evidence="3">
    <location>
        <begin position="201"/>
        <end position="276"/>
    </location>
</feature>
<evidence type="ECO:0000259" key="4">
    <source>
        <dbReference type="PROSITE" id="PS50800"/>
    </source>
</evidence>
<dbReference type="PROSITE" id="PS50102">
    <property type="entry name" value="RRM"/>
    <property type="match status" value="1"/>
</dbReference>
<feature type="compositionally biased region" description="Polar residues" evidence="2">
    <location>
        <begin position="104"/>
        <end position="114"/>
    </location>
</feature>
<protein>
    <recommendedName>
        <fullName evidence="7">SAP domain-containing protein</fullName>
    </recommendedName>
</protein>
<dbReference type="SUPFAM" id="SSF68906">
    <property type="entry name" value="SAP domain"/>
    <property type="match status" value="1"/>
</dbReference>
<sequence length="396" mass="44330">MASIDPSSLKVVDLRAELSKRNLSTKGKKDELIERLTEALESQTNEASDEPLIEQPKEQVTAEVLVEKQDVLEDSEEKPVEKPEETPIESPKEKVDTQHVEQPAESTTEKSNNVAVVEKADQAKEAITAPSQEKPKEIKAATPKPEIKAATPKPEIKAVTPKPEIMDTDRNAKRRLSSENDRTEEKRAKIESKDLETIESSAIYVKGFVRPLIIRTVQELFGKYGKVKRFWMDSIKTHCYVVYETDAEAKLAFSEINGIVFPKDTGKVLTVGGLTPEQVEQLIEHEQSAAEKRLRVDWEAIVEKVKSGVNLPSSPVTDNARKSRSIGMGQIAKQLAQAAEPVASMSRQVHVEPVQEPKERTLEDLFRKTKALPHLYYLPVSDKEAKIKLDKLQNVA</sequence>
<feature type="compositionally biased region" description="Basic and acidic residues" evidence="2">
    <location>
        <begin position="68"/>
        <end position="99"/>
    </location>
</feature>
<dbReference type="PANTHER" id="PTHR47031">
    <property type="entry name" value="SAP DNA-BINDING DOMAIN-CONTAINING PROTEIN"/>
    <property type="match status" value="1"/>
</dbReference>
<evidence type="ECO:0000313" key="6">
    <source>
        <dbReference type="Proteomes" id="UP001473302"/>
    </source>
</evidence>
<evidence type="ECO:0000313" key="5">
    <source>
        <dbReference type="EMBL" id="GAA5813655.1"/>
    </source>
</evidence>
<dbReference type="SMART" id="SM00513">
    <property type="entry name" value="SAP"/>
    <property type="match status" value="1"/>
</dbReference>
<dbReference type="PANTHER" id="PTHR47031:SF3">
    <property type="entry name" value="SAP DOMAIN-CONTAINING PROTEIN"/>
    <property type="match status" value="1"/>
</dbReference>
<keyword evidence="6" id="KW-1185">Reference proteome</keyword>
<feature type="compositionally biased region" description="Basic and acidic residues" evidence="2">
    <location>
        <begin position="164"/>
        <end position="188"/>
    </location>
</feature>
<dbReference type="SUPFAM" id="SSF54928">
    <property type="entry name" value="RNA-binding domain, RBD"/>
    <property type="match status" value="1"/>
</dbReference>
<dbReference type="Gene3D" id="3.30.70.330">
    <property type="match status" value="1"/>
</dbReference>
<dbReference type="InterPro" id="IPR035979">
    <property type="entry name" value="RBD_domain_sf"/>
</dbReference>
<proteinExistence type="predicted"/>